<dbReference type="OrthoDB" id="127785at2759"/>
<evidence type="ECO:0000313" key="2">
    <source>
        <dbReference type="Proteomes" id="UP000198211"/>
    </source>
</evidence>
<comment type="caution">
    <text evidence="1">The sequence shown here is derived from an EMBL/GenBank/DDBJ whole genome shotgun (WGS) entry which is preliminary data.</text>
</comment>
<name>A0A225VLD5_9STRA</name>
<evidence type="ECO:0000313" key="1">
    <source>
        <dbReference type="EMBL" id="OWZ06346.1"/>
    </source>
</evidence>
<dbReference type="AlphaFoldDB" id="A0A225VLD5"/>
<proteinExistence type="predicted"/>
<dbReference type="EMBL" id="NBNE01004003">
    <property type="protein sequence ID" value="OWZ06346.1"/>
    <property type="molecule type" value="Genomic_DNA"/>
</dbReference>
<reference evidence="2" key="1">
    <citation type="submission" date="2017-03" db="EMBL/GenBank/DDBJ databases">
        <title>Phytopthora megakarya and P. palmivora, two closely related causual agents of cacao black pod achieved similar genome size and gene model numbers by different mechanisms.</title>
        <authorList>
            <person name="Ali S."/>
            <person name="Shao J."/>
            <person name="Larry D.J."/>
            <person name="Kronmiller B."/>
            <person name="Shen D."/>
            <person name="Strem M.D."/>
            <person name="Melnick R.L."/>
            <person name="Guiltinan M.J."/>
            <person name="Tyler B.M."/>
            <person name="Meinhardt L.W."/>
            <person name="Bailey B.A."/>
        </authorList>
    </citation>
    <scope>NUCLEOTIDE SEQUENCE [LARGE SCALE GENOMIC DNA]</scope>
    <source>
        <strain evidence="2">zdho120</strain>
    </source>
</reference>
<accession>A0A225VLD5</accession>
<protein>
    <submittedName>
        <fullName evidence="1">Uncharacterized protein</fullName>
    </submittedName>
</protein>
<gene>
    <name evidence="1" type="ORF">PHMEG_00021409</name>
</gene>
<sequence>MLPRIKKALGDSTILAKQAALASHQEFQVDMLCIMLQARRVISDFFKMRFSGMNFALIWITFLDPRFHKMKLLQRDEIDLGRHCLLDAAAIAARNSLGQPLTPDRGSSSIPGNIVTAKRCQMDVIFVRDLAFIAEAYAGPKER</sequence>
<keyword evidence="2" id="KW-1185">Reference proteome</keyword>
<organism evidence="1 2">
    <name type="scientific">Phytophthora megakarya</name>
    <dbReference type="NCBI Taxonomy" id="4795"/>
    <lineage>
        <taxon>Eukaryota</taxon>
        <taxon>Sar</taxon>
        <taxon>Stramenopiles</taxon>
        <taxon>Oomycota</taxon>
        <taxon>Peronosporomycetes</taxon>
        <taxon>Peronosporales</taxon>
        <taxon>Peronosporaceae</taxon>
        <taxon>Phytophthora</taxon>
    </lineage>
</organism>
<dbReference type="Proteomes" id="UP000198211">
    <property type="component" value="Unassembled WGS sequence"/>
</dbReference>